<dbReference type="PANTHER" id="PTHR36331:SF1">
    <property type="entry name" value="40S RIBOSOMAL PROTEIN"/>
    <property type="match status" value="1"/>
</dbReference>
<dbReference type="EMBL" id="QPKB01000010">
    <property type="protein sequence ID" value="RWR93623.1"/>
    <property type="molecule type" value="Genomic_DNA"/>
</dbReference>
<dbReference type="AlphaFoldDB" id="A0A443PSD0"/>
<dbReference type="Pfam" id="PF25285">
    <property type="entry name" value="DUF7875"/>
    <property type="match status" value="1"/>
</dbReference>
<evidence type="ECO:0000313" key="3">
    <source>
        <dbReference type="Proteomes" id="UP000283530"/>
    </source>
</evidence>
<comment type="caution">
    <text evidence="2">The sequence shown here is derived from an EMBL/GenBank/DDBJ whole genome shotgun (WGS) entry which is preliminary data.</text>
</comment>
<evidence type="ECO:0000313" key="2">
    <source>
        <dbReference type="EMBL" id="RWR93623.1"/>
    </source>
</evidence>
<proteinExistence type="predicted"/>
<gene>
    <name evidence="2" type="ORF">CKAN_02288600</name>
</gene>
<keyword evidence="3" id="KW-1185">Reference proteome</keyword>
<organism evidence="2 3">
    <name type="scientific">Cinnamomum micranthum f. kanehirae</name>
    <dbReference type="NCBI Taxonomy" id="337451"/>
    <lineage>
        <taxon>Eukaryota</taxon>
        <taxon>Viridiplantae</taxon>
        <taxon>Streptophyta</taxon>
        <taxon>Embryophyta</taxon>
        <taxon>Tracheophyta</taxon>
        <taxon>Spermatophyta</taxon>
        <taxon>Magnoliopsida</taxon>
        <taxon>Magnoliidae</taxon>
        <taxon>Laurales</taxon>
        <taxon>Lauraceae</taxon>
        <taxon>Cinnamomum</taxon>
    </lineage>
</organism>
<feature type="domain" description="DUF7875" evidence="1">
    <location>
        <begin position="1"/>
        <end position="91"/>
    </location>
</feature>
<dbReference type="Proteomes" id="UP000283530">
    <property type="component" value="Unassembled WGS sequence"/>
</dbReference>
<dbReference type="InterPro" id="IPR057197">
    <property type="entry name" value="DUF7875"/>
</dbReference>
<dbReference type="PANTHER" id="PTHR36331">
    <property type="entry name" value="40S RIBOSOMAL PROTEIN"/>
    <property type="match status" value="1"/>
</dbReference>
<accession>A0A443PSD0</accession>
<reference evidence="2 3" key="1">
    <citation type="journal article" date="2019" name="Nat. Plants">
        <title>Stout camphor tree genome fills gaps in understanding of flowering plant genome evolution.</title>
        <authorList>
            <person name="Chaw S.M."/>
            <person name="Liu Y.C."/>
            <person name="Wu Y.W."/>
            <person name="Wang H.Y."/>
            <person name="Lin C.I."/>
            <person name="Wu C.S."/>
            <person name="Ke H.M."/>
            <person name="Chang L.Y."/>
            <person name="Hsu C.Y."/>
            <person name="Yang H.T."/>
            <person name="Sudianto E."/>
            <person name="Hsu M.H."/>
            <person name="Wu K.P."/>
            <person name="Wang L.N."/>
            <person name="Leebens-Mack J.H."/>
            <person name="Tsai I.J."/>
        </authorList>
    </citation>
    <scope>NUCLEOTIDE SEQUENCE [LARGE SCALE GENOMIC DNA]</scope>
    <source>
        <strain evidence="3">cv. Chaw 1501</strain>
        <tissue evidence="2">Young leaves</tissue>
    </source>
</reference>
<dbReference type="OrthoDB" id="1857261at2759"/>
<name>A0A443PSD0_9MAGN</name>
<sequence length="101" mass="11185">MALRSVFGFTDVELMRADCKPCSTLMKHTDTIFTVGGGIGFWIAQRTRMTLPRTLRWATCGAVSVSSTTALLVRLFMPECEPQNIAAYDSQMKTSSVGFRL</sequence>
<evidence type="ECO:0000259" key="1">
    <source>
        <dbReference type="Pfam" id="PF25285"/>
    </source>
</evidence>
<protein>
    <recommendedName>
        <fullName evidence="1">DUF7875 domain-containing protein</fullName>
    </recommendedName>
</protein>